<feature type="transmembrane region" description="Helical" evidence="2">
    <location>
        <begin position="42"/>
        <end position="63"/>
    </location>
</feature>
<feature type="region of interest" description="Disordered" evidence="1">
    <location>
        <begin position="67"/>
        <end position="99"/>
    </location>
</feature>
<dbReference type="EMBL" id="BSPL01000019">
    <property type="protein sequence ID" value="GLS71848.1"/>
    <property type="molecule type" value="Genomic_DNA"/>
</dbReference>
<accession>A0AA37WV63</accession>
<keyword evidence="2" id="KW-0472">Membrane</keyword>
<keyword evidence="2" id="KW-0812">Transmembrane</keyword>
<evidence type="ECO:0000256" key="2">
    <source>
        <dbReference type="SAM" id="Phobius"/>
    </source>
</evidence>
<keyword evidence="2" id="KW-1133">Transmembrane helix</keyword>
<name>A0AA37WV63_9HYPH</name>
<evidence type="ECO:0000313" key="3">
    <source>
        <dbReference type="EMBL" id="GLS71848.1"/>
    </source>
</evidence>
<sequence>MPEPAATVVEGRTARAQPRARWTGWRDAAGVPPTGADLRRGVAGWLFLIGFALIVIGMALARWDVRPGHEGVRPLPGNQAPGLLGRVASGPPPPERRPG</sequence>
<proteinExistence type="predicted"/>
<reference evidence="4" key="1">
    <citation type="journal article" date="2019" name="Int. J. Syst. Evol. Microbiol.">
        <title>The Global Catalogue of Microorganisms (GCM) 10K type strain sequencing project: providing services to taxonomists for standard genome sequencing and annotation.</title>
        <authorList>
            <consortium name="The Broad Institute Genomics Platform"/>
            <consortium name="The Broad Institute Genome Sequencing Center for Infectious Disease"/>
            <person name="Wu L."/>
            <person name="Ma J."/>
        </authorList>
    </citation>
    <scope>NUCLEOTIDE SEQUENCE [LARGE SCALE GENOMIC DNA]</scope>
    <source>
        <strain evidence="4">NBRC 103632</strain>
    </source>
</reference>
<gene>
    <name evidence="3" type="ORF">GCM10007890_38610</name>
</gene>
<comment type="caution">
    <text evidence="3">The sequence shown here is derived from an EMBL/GenBank/DDBJ whole genome shotgun (WGS) entry which is preliminary data.</text>
</comment>
<organism evidence="3 4">
    <name type="scientific">Methylobacterium tardum</name>
    <dbReference type="NCBI Taxonomy" id="374432"/>
    <lineage>
        <taxon>Bacteria</taxon>
        <taxon>Pseudomonadati</taxon>
        <taxon>Pseudomonadota</taxon>
        <taxon>Alphaproteobacteria</taxon>
        <taxon>Hyphomicrobiales</taxon>
        <taxon>Methylobacteriaceae</taxon>
        <taxon>Methylobacterium</taxon>
    </lineage>
</organism>
<evidence type="ECO:0000256" key="1">
    <source>
        <dbReference type="SAM" id="MobiDB-lite"/>
    </source>
</evidence>
<keyword evidence="4" id="KW-1185">Reference proteome</keyword>
<dbReference type="Proteomes" id="UP001157440">
    <property type="component" value="Unassembled WGS sequence"/>
</dbReference>
<dbReference type="AlphaFoldDB" id="A0AA37WV63"/>
<feature type="region of interest" description="Disordered" evidence="1">
    <location>
        <begin position="1"/>
        <end position="34"/>
    </location>
</feature>
<evidence type="ECO:0000313" key="4">
    <source>
        <dbReference type="Proteomes" id="UP001157440"/>
    </source>
</evidence>
<protein>
    <submittedName>
        <fullName evidence="3">Uncharacterized protein</fullName>
    </submittedName>
</protein>
<dbReference type="RefSeq" id="WP_238196802.1">
    <property type="nucleotide sequence ID" value="NZ_BPQZ01000013.1"/>
</dbReference>